<sequence length="150" mass="16968">MQAARIWFRQPIPPLTLSQVKEYLQAMGAEVNETEWRLGGYVVPQLLIVSPIVFLAQLEDEEWVIEKAEDFSQRAPSAMRTKLSICDARLSFGGTEDEKVTKTDQGTFVVAGWTEFDPAHPQARILFEGLARRVDGIFEDNTSGIWWAPI</sequence>
<evidence type="ECO:0000313" key="1">
    <source>
        <dbReference type="EMBL" id="PIL21993.1"/>
    </source>
</evidence>
<gene>
    <name evidence="1" type="ORF">P775_01465</name>
</gene>
<keyword evidence="2" id="KW-1185">Reference proteome</keyword>
<proteinExistence type="predicted"/>
<dbReference type="Proteomes" id="UP000231259">
    <property type="component" value="Unassembled WGS sequence"/>
</dbReference>
<dbReference type="EMBL" id="AWWI01000017">
    <property type="protein sequence ID" value="PIL21993.1"/>
    <property type="molecule type" value="Genomic_DNA"/>
</dbReference>
<organism evidence="1 2">
    <name type="scientific">Puniceibacterium antarcticum</name>
    <dbReference type="NCBI Taxonomy" id="1206336"/>
    <lineage>
        <taxon>Bacteria</taxon>
        <taxon>Pseudomonadati</taxon>
        <taxon>Pseudomonadota</taxon>
        <taxon>Alphaproteobacteria</taxon>
        <taxon>Rhodobacterales</taxon>
        <taxon>Paracoccaceae</taxon>
        <taxon>Puniceibacterium</taxon>
    </lineage>
</organism>
<comment type="caution">
    <text evidence="1">The sequence shown here is derived from an EMBL/GenBank/DDBJ whole genome shotgun (WGS) entry which is preliminary data.</text>
</comment>
<name>A0A2G8RKG7_9RHOB</name>
<accession>A0A2G8RKG7</accession>
<protein>
    <submittedName>
        <fullName evidence="1">Uncharacterized protein</fullName>
    </submittedName>
</protein>
<reference evidence="1 2" key="1">
    <citation type="submission" date="2013-09" db="EMBL/GenBank/DDBJ databases">
        <title>Genome sequencing of Phaeobacter antarcticus sp. nov. SM1211.</title>
        <authorList>
            <person name="Zhang X.-Y."/>
            <person name="Liu C."/>
            <person name="Chen X.-L."/>
            <person name="Xie B.-B."/>
            <person name="Qin Q.-L."/>
            <person name="Rong J.-C."/>
            <person name="Zhang Y.-Z."/>
        </authorList>
    </citation>
    <scope>NUCLEOTIDE SEQUENCE [LARGE SCALE GENOMIC DNA]</scope>
    <source>
        <strain evidence="1 2">SM1211</strain>
    </source>
</reference>
<dbReference type="AlphaFoldDB" id="A0A2G8RKG7"/>
<evidence type="ECO:0000313" key="2">
    <source>
        <dbReference type="Proteomes" id="UP000231259"/>
    </source>
</evidence>